<evidence type="ECO:0000313" key="2">
    <source>
        <dbReference type="EMBL" id="WXK48419.1"/>
    </source>
</evidence>
<dbReference type="PROSITE" id="PS51352">
    <property type="entry name" value="THIOREDOXIN_2"/>
    <property type="match status" value="1"/>
</dbReference>
<dbReference type="InterPro" id="IPR013766">
    <property type="entry name" value="Thioredoxin_domain"/>
</dbReference>
<name>A0ABZ2Q2S9_9FLAO</name>
<dbReference type="Pfam" id="PF12543">
    <property type="entry name" value="DUF3738"/>
    <property type="match status" value="1"/>
</dbReference>
<gene>
    <name evidence="2" type="ORF">V6624_15425</name>
</gene>
<dbReference type="CDD" id="cd02966">
    <property type="entry name" value="TlpA_like_family"/>
    <property type="match status" value="1"/>
</dbReference>
<dbReference type="PANTHER" id="PTHR42852">
    <property type="entry name" value="THIOL:DISULFIDE INTERCHANGE PROTEIN DSBE"/>
    <property type="match status" value="1"/>
</dbReference>
<dbReference type="InterPro" id="IPR036249">
    <property type="entry name" value="Thioredoxin-like_sf"/>
</dbReference>
<dbReference type="Proteomes" id="UP001447857">
    <property type="component" value="Chromosome"/>
</dbReference>
<dbReference type="RefSeq" id="WP_338839223.1">
    <property type="nucleotide sequence ID" value="NZ_CP147988.1"/>
</dbReference>
<sequence>MSVSLRKGISIPKTCHSSALGTWGKNMGITAKHMLLMVFLMYATLFQQSHAQVTSAKVANSVKPTPLSIGDKIPDELWNLPLQVVNHPQGKQIITLADYKDKLIILDFWATWCPPCISSLYKLDTIQKDFKDDFIVIPITNENSVKAEKYFKSRQWSLPTVVNDKNLQEYFPHKYIPHYIWINKIGKISAITGCEPVNRKNIQVKITGNEVKMPYKNDLMTFDPQKPLFMDGNGGDGSSIKYRSLFSDPISGLGQITSSVIADKEKETSRIYCVNCQLLMLYTLAFSKIETFPQNRIVLDVKDPSKLQTLGNENSQEDWLKNNTYCYELITPLSSQNKVREQMAEDLNRFFGLNARFEKRITECYVLTALPSIEKSYSKGGKREDNLFDKDSTQKYIKSNTMDALYGYLNEVLPLNVVDETNCLNTLDLQFSEPEKENIKPFQDALRKQGISLEKSRREVEFFIISDN</sequence>
<dbReference type="PANTHER" id="PTHR42852:SF13">
    <property type="entry name" value="PROTEIN DIPZ"/>
    <property type="match status" value="1"/>
</dbReference>
<dbReference type="InterPro" id="IPR017801">
    <property type="entry name" value="DUF3738"/>
</dbReference>
<dbReference type="SUPFAM" id="SSF52833">
    <property type="entry name" value="Thioredoxin-like"/>
    <property type="match status" value="1"/>
</dbReference>
<dbReference type="Gene3D" id="3.40.30.10">
    <property type="entry name" value="Glutaredoxin"/>
    <property type="match status" value="1"/>
</dbReference>
<protein>
    <submittedName>
        <fullName evidence="2">TlpA disulfide reductase family protein</fullName>
    </submittedName>
</protein>
<reference evidence="2 3" key="1">
    <citation type="submission" date="2024-02" db="EMBL/GenBank/DDBJ databases">
        <title>complete genome of Flavobacterium ginsenosidimutans Str. YTB16.</title>
        <authorList>
            <person name="Wang Q."/>
        </authorList>
    </citation>
    <scope>NUCLEOTIDE SEQUENCE [LARGE SCALE GENOMIC DNA]</scope>
    <source>
        <strain evidence="2 3">YTB16</strain>
    </source>
</reference>
<organism evidence="2 3">
    <name type="scientific">Flavobacterium ginsenosidimutans</name>
    <dbReference type="NCBI Taxonomy" id="687844"/>
    <lineage>
        <taxon>Bacteria</taxon>
        <taxon>Pseudomonadati</taxon>
        <taxon>Bacteroidota</taxon>
        <taxon>Flavobacteriia</taxon>
        <taxon>Flavobacteriales</taxon>
        <taxon>Flavobacteriaceae</taxon>
        <taxon>Flavobacterium</taxon>
    </lineage>
</organism>
<evidence type="ECO:0000259" key="1">
    <source>
        <dbReference type="PROSITE" id="PS51352"/>
    </source>
</evidence>
<keyword evidence="3" id="KW-1185">Reference proteome</keyword>
<evidence type="ECO:0000313" key="3">
    <source>
        <dbReference type="Proteomes" id="UP001447857"/>
    </source>
</evidence>
<dbReference type="Pfam" id="PF00578">
    <property type="entry name" value="AhpC-TSA"/>
    <property type="match status" value="1"/>
</dbReference>
<dbReference type="EMBL" id="CP147988">
    <property type="protein sequence ID" value="WXK48419.1"/>
    <property type="molecule type" value="Genomic_DNA"/>
</dbReference>
<feature type="domain" description="Thioredoxin" evidence="1">
    <location>
        <begin position="67"/>
        <end position="221"/>
    </location>
</feature>
<accession>A0ABZ2Q2S9</accession>
<proteinExistence type="predicted"/>
<dbReference type="InterPro" id="IPR050553">
    <property type="entry name" value="Thioredoxin_ResA/DsbE_sf"/>
</dbReference>
<dbReference type="InterPro" id="IPR000866">
    <property type="entry name" value="AhpC/TSA"/>
</dbReference>